<keyword evidence="2" id="KW-0732">Signal</keyword>
<organism evidence="3 4">
    <name type="scientific">Chitinivibrio alkaliphilus ACht1</name>
    <dbReference type="NCBI Taxonomy" id="1313304"/>
    <lineage>
        <taxon>Bacteria</taxon>
        <taxon>Pseudomonadati</taxon>
        <taxon>Fibrobacterota</taxon>
        <taxon>Chitinivibrionia</taxon>
        <taxon>Chitinivibrionales</taxon>
        <taxon>Chitinivibrionaceae</taxon>
        <taxon>Chitinivibrio</taxon>
    </lineage>
</organism>
<name>U7D7B5_9BACT</name>
<dbReference type="EMBL" id="ASJR01000023">
    <property type="protein sequence ID" value="ERP30987.1"/>
    <property type="molecule type" value="Genomic_DNA"/>
</dbReference>
<feature type="signal peptide" evidence="2">
    <location>
        <begin position="1"/>
        <end position="24"/>
    </location>
</feature>
<keyword evidence="1" id="KW-0175">Coiled coil</keyword>
<feature type="coiled-coil region" evidence="1">
    <location>
        <begin position="104"/>
        <end position="131"/>
    </location>
</feature>
<proteinExistence type="predicted"/>
<comment type="caution">
    <text evidence="3">The sequence shown here is derived from an EMBL/GenBank/DDBJ whole genome shotgun (WGS) entry which is preliminary data.</text>
</comment>
<evidence type="ECO:0000256" key="1">
    <source>
        <dbReference type="SAM" id="Coils"/>
    </source>
</evidence>
<sequence length="174" mass="18515">MPAVPFVVGAVAAASSGAAVVGSAAVGAAAAIGGGTLVGSVTVSHVLVAAAALKVSSAVFEGLNDDTGSDYLSDGEKRREKEKLQDDLKKEKSWIHETLQNESNSETVDEIREIEEKVAELEHANAFFEATKTILNYKLVYAQKKSNEDLAQETEAVAKRLLAVREQTKAQRDQ</sequence>
<accession>U7D7B5</accession>
<dbReference type="Proteomes" id="UP000017148">
    <property type="component" value="Unassembled WGS sequence"/>
</dbReference>
<evidence type="ECO:0000313" key="4">
    <source>
        <dbReference type="Proteomes" id="UP000017148"/>
    </source>
</evidence>
<reference evidence="3 4" key="1">
    <citation type="journal article" date="2013" name="Environ. Microbiol.">
        <title>Genome analysis of Chitinivibrio alkaliphilus gen. nov., sp. nov., a novel extremely haloalkaliphilic anaerobic chitinolytic bacterium from the candidate phylum Termite Group 3.</title>
        <authorList>
            <person name="Sorokin D.Y."/>
            <person name="Gumerov V.M."/>
            <person name="Rakitin A.L."/>
            <person name="Beletsky A.V."/>
            <person name="Damste J.S."/>
            <person name="Muyzer G."/>
            <person name="Mardanov A.V."/>
            <person name="Ravin N.V."/>
        </authorList>
    </citation>
    <scope>NUCLEOTIDE SEQUENCE [LARGE SCALE GENOMIC DNA]</scope>
    <source>
        <strain evidence="3 4">ACht1</strain>
    </source>
</reference>
<protein>
    <submittedName>
        <fullName evidence="3">Uncharacterized protein</fullName>
    </submittedName>
</protein>
<evidence type="ECO:0000256" key="2">
    <source>
        <dbReference type="SAM" id="SignalP"/>
    </source>
</evidence>
<dbReference type="STRING" id="1313304.CALK_2124"/>
<keyword evidence="4" id="KW-1185">Reference proteome</keyword>
<gene>
    <name evidence="3" type="ORF">CALK_2124</name>
</gene>
<dbReference type="AlphaFoldDB" id="U7D7B5"/>
<feature type="chain" id="PRO_5004679052" evidence="2">
    <location>
        <begin position="25"/>
        <end position="174"/>
    </location>
</feature>
<evidence type="ECO:0000313" key="3">
    <source>
        <dbReference type="EMBL" id="ERP30987.1"/>
    </source>
</evidence>
<dbReference type="RefSeq" id="WP_022637528.1">
    <property type="nucleotide sequence ID" value="NZ_ASJR01000023.1"/>
</dbReference>